<keyword evidence="6 9" id="KW-0995">Kinetochore</keyword>
<dbReference type="WBParaSite" id="SRAE_2000263100.1">
    <property type="protein sequence ID" value="SRAE_2000263100.1"/>
    <property type="gene ID" value="WBGene00262842"/>
</dbReference>
<dbReference type="PANTHER" id="PTHR15995:SF1">
    <property type="entry name" value="PROTEIN ZWILCH HOMOLOG"/>
    <property type="match status" value="1"/>
</dbReference>
<dbReference type="STRING" id="34506.A0A090LK91"/>
<dbReference type="EMBL" id="LN609529">
    <property type="protein sequence ID" value="CEF67970.1"/>
    <property type="molecule type" value="Genomic_DNA"/>
</dbReference>
<dbReference type="AlphaFoldDB" id="A0A090LK91"/>
<dbReference type="WormBase" id="SRAE_2000263100">
    <property type="protein sequence ID" value="SRP06837"/>
    <property type="gene ID" value="WBGene00262842"/>
</dbReference>
<dbReference type="Proteomes" id="UP000035682">
    <property type="component" value="Unplaced"/>
</dbReference>
<dbReference type="GO" id="GO:0007094">
    <property type="term" value="P:mitotic spindle assembly checkpoint signaling"/>
    <property type="evidence" value="ECO:0007669"/>
    <property type="project" value="UniProtKB-UniRule"/>
</dbReference>
<evidence type="ECO:0000313" key="12">
    <source>
        <dbReference type="WBParaSite" id="SRAE_2000263100.1"/>
    </source>
</evidence>
<evidence type="ECO:0000256" key="9">
    <source>
        <dbReference type="RuleBase" id="RU369076"/>
    </source>
</evidence>
<comment type="function">
    <text evidence="9">Essential component of the mitotic checkpoint, which prevents cells from prematurely exiting mitosis. Required for the assembly of the dynein-dynactin and MAD1-MAD2 complexes onto kinetochores. Its function related to the spindle assembly machinery is proposed to depend on its association in the mitotic RZZ complex.</text>
</comment>
<evidence type="ECO:0000256" key="7">
    <source>
        <dbReference type="ARBA" id="ARBA00023306"/>
    </source>
</evidence>
<evidence type="ECO:0000256" key="8">
    <source>
        <dbReference type="ARBA" id="ARBA00023328"/>
    </source>
</evidence>
<dbReference type="InterPro" id="IPR018630">
    <property type="entry name" value="Zwilch"/>
</dbReference>
<comment type="similarity">
    <text evidence="2 9">Belongs to the ZWILCH family.</text>
</comment>
<dbReference type="GO" id="GO:0051301">
    <property type="term" value="P:cell division"/>
    <property type="evidence" value="ECO:0007669"/>
    <property type="project" value="UniProtKB-UniRule"/>
</dbReference>
<gene>
    <name evidence="10 12 13" type="ORF">SRAE_2000263100</name>
</gene>
<keyword evidence="5 9" id="KW-0498">Mitosis</keyword>
<keyword evidence="11" id="KW-1185">Reference proteome</keyword>
<keyword evidence="3 9" id="KW-0158">Chromosome</keyword>
<evidence type="ECO:0000313" key="10">
    <source>
        <dbReference type="EMBL" id="CEF67970.1"/>
    </source>
</evidence>
<dbReference type="Pfam" id="PF09817">
    <property type="entry name" value="Zwilch"/>
    <property type="match status" value="1"/>
</dbReference>
<reference evidence="10 11" key="1">
    <citation type="submission" date="2014-09" db="EMBL/GenBank/DDBJ databases">
        <authorList>
            <person name="Martin A.A."/>
        </authorList>
    </citation>
    <scope>NUCLEOTIDE SEQUENCE</scope>
    <source>
        <strain evidence="11">ED321</strain>
        <strain evidence="10">ED321 Heterogonic</strain>
    </source>
</reference>
<evidence type="ECO:0000313" key="13">
    <source>
        <dbReference type="WormBase" id="SRAE_2000263100"/>
    </source>
</evidence>
<evidence type="ECO:0000313" key="11">
    <source>
        <dbReference type="Proteomes" id="UP000035682"/>
    </source>
</evidence>
<dbReference type="Gene3D" id="1.10.287.1880">
    <property type="match status" value="1"/>
</dbReference>
<evidence type="ECO:0000256" key="6">
    <source>
        <dbReference type="ARBA" id="ARBA00022838"/>
    </source>
</evidence>
<proteinExistence type="inferred from homology"/>
<evidence type="ECO:0000256" key="5">
    <source>
        <dbReference type="ARBA" id="ARBA00022776"/>
    </source>
</evidence>
<dbReference type="GO" id="GO:0034501">
    <property type="term" value="P:protein localization to kinetochore"/>
    <property type="evidence" value="ECO:0007669"/>
    <property type="project" value="UniProtKB-UniRule"/>
</dbReference>
<keyword evidence="8 9" id="KW-0137">Centromere</keyword>
<evidence type="ECO:0000256" key="2">
    <source>
        <dbReference type="ARBA" id="ARBA00009062"/>
    </source>
</evidence>
<dbReference type="OrthoDB" id="5556307at2759"/>
<comment type="subunit">
    <text evidence="9">Component of the RZZ complex.</text>
</comment>
<dbReference type="OMA" id="TDKVWNI"/>
<dbReference type="GeneID" id="36380335"/>
<comment type="subcellular location">
    <subcellularLocation>
        <location evidence="1 9">Chromosome</location>
        <location evidence="1 9">Centromere</location>
        <location evidence="1 9">Kinetochore</location>
    </subcellularLocation>
</comment>
<dbReference type="GO" id="GO:1990423">
    <property type="term" value="C:RZZ complex"/>
    <property type="evidence" value="ECO:0007669"/>
    <property type="project" value="UniProtKB-UniRule"/>
</dbReference>
<organism evidence="10">
    <name type="scientific">Strongyloides ratti</name>
    <name type="common">Parasitic roundworm</name>
    <dbReference type="NCBI Taxonomy" id="34506"/>
    <lineage>
        <taxon>Eukaryota</taxon>
        <taxon>Metazoa</taxon>
        <taxon>Ecdysozoa</taxon>
        <taxon>Nematoda</taxon>
        <taxon>Chromadorea</taxon>
        <taxon>Rhabditida</taxon>
        <taxon>Tylenchina</taxon>
        <taxon>Panagrolaimomorpha</taxon>
        <taxon>Strongyloidoidea</taxon>
        <taxon>Strongyloididae</taxon>
        <taxon>Strongyloides</taxon>
    </lineage>
</organism>
<dbReference type="CTD" id="36380335"/>
<name>A0A090LK91_STRRB</name>
<evidence type="ECO:0000256" key="3">
    <source>
        <dbReference type="ARBA" id="ARBA00022454"/>
    </source>
</evidence>
<evidence type="ECO:0000256" key="1">
    <source>
        <dbReference type="ARBA" id="ARBA00004629"/>
    </source>
</evidence>
<reference evidence="12" key="2">
    <citation type="submission" date="2020-12" db="UniProtKB">
        <authorList>
            <consortium name="WormBaseParasite"/>
        </authorList>
    </citation>
    <scope>IDENTIFICATION</scope>
</reference>
<dbReference type="PANTHER" id="PTHR15995">
    <property type="entry name" value="PROTEIN ZWILCH HOMOLOG"/>
    <property type="match status" value="1"/>
</dbReference>
<keyword evidence="4 9" id="KW-0132">Cell division</keyword>
<accession>A0A090LK91</accession>
<protein>
    <recommendedName>
        <fullName evidence="9">Protein zwilch</fullName>
    </recommendedName>
</protein>
<sequence>MLTIKNQRFVETSNAMKTDLNMIKSLNSVTKINNVRIRQVKAFEIPYISDFNSLGNVILLDSCLPTNNSKSHSDTNSVKINCEVKSNKNEDEEIDPVTGCRLVGDPLKFEFLTLDKLASLDSSDESMADISIGVERCNKFELDFNPLSKENFISVEKAMCDIKNQIPRNDDVAVLAIFDCDNSNKTASFISGSQIINQGKGIKMIEAKFLGSGKVLNNNLLTVFEIDQHPKSQFFAECEYEVIPAVKATEIDSPARVSCEFSVIGYWNPPSIKTIPSHPEDLSHMTVNFVSGWYDRRVFNIEKTYTLHFILYIVENLDKGLSIFKDEINEEIENDIGTWLKCSSALNSVKVDSRELDFTEQLWIRIKGITSIRSLQNVLKNICQKISTENFKPYVHQNNNSTIGTLLRDPLYFKRLYGLLSTWESLQSTKAFVEIGFEYVFREIIYEFNELGLTLEKNGKSLYDDVLSEADIVKKINYTFPFFLALQFSKLILKTICDISTQNLCRLVIALINKYKKMSVQEMFSYCYSFQISHEDGCHFRFYDKAVEPDIWKCKSVFTDPFFCGRKVTNVIKLQKHNDLDMLNEGCSLVSGSNEKYLITEKEEEKLSMYYGTFTTIDEIPLTFF</sequence>
<evidence type="ECO:0000256" key="4">
    <source>
        <dbReference type="ARBA" id="ARBA00022618"/>
    </source>
</evidence>
<dbReference type="RefSeq" id="XP_024507170.1">
    <property type="nucleotide sequence ID" value="XM_024653722.1"/>
</dbReference>
<keyword evidence="7 9" id="KW-0131">Cell cycle</keyword>